<reference evidence="1" key="2">
    <citation type="submission" date="2021-04" db="EMBL/GenBank/DDBJ databases">
        <authorList>
            <person name="Gilroy R."/>
        </authorList>
    </citation>
    <scope>NUCLEOTIDE SEQUENCE</scope>
    <source>
        <strain evidence="1">Gambia2-208</strain>
    </source>
</reference>
<reference evidence="1" key="1">
    <citation type="journal article" date="2021" name="PeerJ">
        <title>Extensive microbial diversity within the chicken gut microbiome revealed by metagenomics and culture.</title>
        <authorList>
            <person name="Gilroy R."/>
            <person name="Ravi A."/>
            <person name="Getino M."/>
            <person name="Pursley I."/>
            <person name="Horton D.L."/>
            <person name="Alikhan N.F."/>
            <person name="Baker D."/>
            <person name="Gharbi K."/>
            <person name="Hall N."/>
            <person name="Watson M."/>
            <person name="Adriaenssens E.M."/>
            <person name="Foster-Nyarko E."/>
            <person name="Jarju S."/>
            <person name="Secka A."/>
            <person name="Antonio M."/>
            <person name="Oren A."/>
            <person name="Chaudhuri R.R."/>
            <person name="La Ragione R."/>
            <person name="Hildebrand F."/>
            <person name="Pallen M.J."/>
        </authorList>
    </citation>
    <scope>NUCLEOTIDE SEQUENCE</scope>
    <source>
        <strain evidence="1">Gambia2-208</strain>
    </source>
</reference>
<protein>
    <submittedName>
        <fullName evidence="1">L-selectin</fullName>
    </submittedName>
</protein>
<name>A0A9D1ZK34_9BACE</name>
<dbReference type="Pfam" id="PF20326">
    <property type="entry name" value="DUF6621"/>
    <property type="match status" value="1"/>
</dbReference>
<dbReference type="EMBL" id="DXCV01000064">
    <property type="protein sequence ID" value="HIY88971.1"/>
    <property type="molecule type" value="Genomic_DNA"/>
</dbReference>
<comment type="caution">
    <text evidence="1">The sequence shown here is derived from an EMBL/GenBank/DDBJ whole genome shotgun (WGS) entry which is preliminary data.</text>
</comment>
<proteinExistence type="predicted"/>
<evidence type="ECO:0000313" key="2">
    <source>
        <dbReference type="Proteomes" id="UP000886851"/>
    </source>
</evidence>
<evidence type="ECO:0000313" key="1">
    <source>
        <dbReference type="EMBL" id="HIY88971.1"/>
    </source>
</evidence>
<dbReference type="AlphaFoldDB" id="A0A9D1ZK34"/>
<accession>A0A9D1ZK34</accession>
<sequence length="198" mass="22257">MEKNITFAPNVLLLDTAFVNDTVYKSRQFLSERLGRELPETDLIDWLTCLGLDGGLRGRENELQVLLVADEAVHTLNGCTPAALADLDGNACRTSLGEFSFAVVPSAGLVSRSKLYNELVQLALDAKEVERLLLVPHFYEYREDLAKTLRDFYEEKEEDEARKAICFLMEETGEVLPCEVDLVTFSLMHIWGIAPDDL</sequence>
<dbReference type="Proteomes" id="UP000886851">
    <property type="component" value="Unassembled WGS sequence"/>
</dbReference>
<organism evidence="1 2">
    <name type="scientific">Candidatus Bacteroides pullicola</name>
    <dbReference type="NCBI Taxonomy" id="2838475"/>
    <lineage>
        <taxon>Bacteria</taxon>
        <taxon>Pseudomonadati</taxon>
        <taxon>Bacteroidota</taxon>
        <taxon>Bacteroidia</taxon>
        <taxon>Bacteroidales</taxon>
        <taxon>Bacteroidaceae</taxon>
        <taxon>Bacteroides</taxon>
    </lineage>
</organism>
<dbReference type="InterPro" id="IPR046729">
    <property type="entry name" value="DUF6621"/>
</dbReference>
<gene>
    <name evidence="1" type="ORF">H9824_09750</name>
</gene>